<dbReference type="SUPFAM" id="SSF55729">
    <property type="entry name" value="Acyl-CoA N-acyltransferases (Nat)"/>
    <property type="match status" value="1"/>
</dbReference>
<name>A0A1L6RA68_9LACO</name>
<dbReference type="InterPro" id="IPR000182">
    <property type="entry name" value="GNAT_dom"/>
</dbReference>
<evidence type="ECO:0000259" key="1">
    <source>
        <dbReference type="PROSITE" id="PS51186"/>
    </source>
</evidence>
<dbReference type="STRING" id="1631871.FOL01_0565"/>
<keyword evidence="2" id="KW-0808">Transferase</keyword>
<dbReference type="PROSITE" id="PS51186">
    <property type="entry name" value="GNAT"/>
    <property type="match status" value="1"/>
</dbReference>
<sequence length="141" mass="15748">MVLIREMTAADYDSAYRLWESVPGMNLASLDNSAQGIAQVIQANPGLCFVAVEGEGEKVVGTALGATDGRKGYLYHVAVAKDYQGYHISTELINHVKKGFRRQNIKKIGLFVVVDNQEGKSFWQHHGFTEREDIEYLDLDL</sequence>
<gene>
    <name evidence="2" type="ORF">FOL01_0565</name>
</gene>
<dbReference type="CDD" id="cd04301">
    <property type="entry name" value="NAT_SF"/>
    <property type="match status" value="1"/>
</dbReference>
<dbReference type="KEGG" id="wjo:FOL01_0565"/>
<dbReference type="EMBL" id="CP014332">
    <property type="protein sequence ID" value="APS41424.1"/>
    <property type="molecule type" value="Genomic_DNA"/>
</dbReference>
<reference evidence="2 3" key="1">
    <citation type="submission" date="2016-02" db="EMBL/GenBank/DDBJ databases">
        <title>Complete Genome Sequence of Weissella jogaejeotgali FOL01.</title>
        <authorList>
            <person name="Lee J.-H."/>
            <person name="Ku H.-J."/>
        </authorList>
    </citation>
    <scope>NUCLEOTIDE SEQUENCE [LARGE SCALE GENOMIC DNA]</scope>
    <source>
        <strain evidence="2 3">FOL01</strain>
    </source>
</reference>
<dbReference type="RefSeq" id="WP_075269276.1">
    <property type="nucleotide sequence ID" value="NZ_CP014332.1"/>
</dbReference>
<protein>
    <submittedName>
        <fullName evidence="2">Putative amino-acid acetyltransferase complementing ArgA function in Arginine Biosynthesis pathway</fullName>
    </submittedName>
</protein>
<dbReference type="InterPro" id="IPR016181">
    <property type="entry name" value="Acyl_CoA_acyltransferase"/>
</dbReference>
<accession>A0A1L6RA68</accession>
<dbReference type="AlphaFoldDB" id="A0A1L6RA68"/>
<evidence type="ECO:0000313" key="3">
    <source>
        <dbReference type="Proteomes" id="UP000185473"/>
    </source>
</evidence>
<feature type="domain" description="N-acetyltransferase" evidence="1">
    <location>
        <begin position="2"/>
        <end position="141"/>
    </location>
</feature>
<dbReference type="GO" id="GO:0016747">
    <property type="term" value="F:acyltransferase activity, transferring groups other than amino-acyl groups"/>
    <property type="evidence" value="ECO:0007669"/>
    <property type="project" value="InterPro"/>
</dbReference>
<dbReference type="Proteomes" id="UP000185473">
    <property type="component" value="Chromosome"/>
</dbReference>
<evidence type="ECO:0000313" key="2">
    <source>
        <dbReference type="EMBL" id="APS41424.1"/>
    </source>
</evidence>
<proteinExistence type="predicted"/>
<dbReference type="Gene3D" id="3.40.630.30">
    <property type="match status" value="1"/>
</dbReference>
<dbReference type="OrthoDB" id="1821130at2"/>
<dbReference type="Pfam" id="PF00583">
    <property type="entry name" value="Acetyltransf_1"/>
    <property type="match status" value="1"/>
</dbReference>
<keyword evidence="3" id="KW-1185">Reference proteome</keyword>
<organism evidence="2 3">
    <name type="scientific">Weissella jogaejeotgali</name>
    <dbReference type="NCBI Taxonomy" id="1631871"/>
    <lineage>
        <taxon>Bacteria</taxon>
        <taxon>Bacillati</taxon>
        <taxon>Bacillota</taxon>
        <taxon>Bacilli</taxon>
        <taxon>Lactobacillales</taxon>
        <taxon>Lactobacillaceae</taxon>
        <taxon>Weissella</taxon>
    </lineage>
</organism>